<sequence length="194" mass="21918">MVLPCDFNEYSTKKYPTILRVYAGPSTQAVTDAWYLSNDKGVFDAYLATSRGYAVVYIDGRGSSGRGSKYLKPVYRNLGTIEIFDQINGFRKLLEEYSFLDANRTAVWGWSYGGFATGHIVEYDGFNVFKCAASIAPVTNYLYYDATYTERYMGLYPDNVKGYNGTNLMKNITAFQDKSYLIAHGTYDGTIIYL</sequence>
<keyword evidence="3" id="KW-0325">Glycoprotein</keyword>
<dbReference type="InterPro" id="IPR050278">
    <property type="entry name" value="Serine_Prot_S9B/DPPIV"/>
</dbReference>
<feature type="domain" description="Peptidase S9 prolyl oligopeptidase catalytic" evidence="4">
    <location>
        <begin position="44"/>
        <end position="192"/>
    </location>
</feature>
<dbReference type="GO" id="GO:0005886">
    <property type="term" value="C:plasma membrane"/>
    <property type="evidence" value="ECO:0007669"/>
    <property type="project" value="TreeGrafter"/>
</dbReference>
<keyword evidence="6" id="KW-1185">Reference proteome</keyword>
<dbReference type="SUPFAM" id="SSF53474">
    <property type="entry name" value="alpha/beta-Hydrolases"/>
    <property type="match status" value="1"/>
</dbReference>
<reference evidence="5 6" key="2">
    <citation type="submission" date="2018-11" db="EMBL/GenBank/DDBJ databases">
        <authorList>
            <consortium name="Pathogen Informatics"/>
        </authorList>
    </citation>
    <scope>NUCLEOTIDE SEQUENCE [LARGE SCALE GENOMIC DNA]</scope>
</reference>
<keyword evidence="1" id="KW-0378">Hydrolase</keyword>
<dbReference type="PANTHER" id="PTHR11731">
    <property type="entry name" value="PROTEASE FAMILY S9B,C DIPEPTIDYL-PEPTIDASE IV-RELATED"/>
    <property type="match status" value="1"/>
</dbReference>
<dbReference type="GO" id="GO:0004177">
    <property type="term" value="F:aminopeptidase activity"/>
    <property type="evidence" value="ECO:0007669"/>
    <property type="project" value="UniProtKB-KW"/>
</dbReference>
<dbReference type="GO" id="GO:0008239">
    <property type="term" value="F:dipeptidyl-peptidase activity"/>
    <property type="evidence" value="ECO:0007669"/>
    <property type="project" value="TreeGrafter"/>
</dbReference>
<evidence type="ECO:0000259" key="4">
    <source>
        <dbReference type="Pfam" id="PF00326"/>
    </source>
</evidence>
<dbReference type="Pfam" id="PF00326">
    <property type="entry name" value="Peptidase_S9"/>
    <property type="match status" value="1"/>
</dbReference>
<dbReference type="GO" id="GO:0008236">
    <property type="term" value="F:serine-type peptidase activity"/>
    <property type="evidence" value="ECO:0007669"/>
    <property type="project" value="UniProtKB-KW"/>
</dbReference>
<dbReference type="AlphaFoldDB" id="A0A183IWK5"/>
<accession>A0A183IWK5</accession>
<dbReference type="Gene3D" id="3.40.50.1820">
    <property type="entry name" value="alpha/beta hydrolase"/>
    <property type="match status" value="1"/>
</dbReference>
<evidence type="ECO:0000313" key="7">
    <source>
        <dbReference type="WBParaSite" id="SBAD_0000829901-mRNA-1"/>
    </source>
</evidence>
<proteinExistence type="predicted"/>
<keyword evidence="2" id="KW-0720">Serine protease</keyword>
<dbReference type="WBParaSite" id="SBAD_0000829901-mRNA-1">
    <property type="protein sequence ID" value="SBAD_0000829901-mRNA-1"/>
    <property type="gene ID" value="SBAD_0000829901"/>
</dbReference>
<dbReference type="InterPro" id="IPR029058">
    <property type="entry name" value="AB_hydrolase_fold"/>
</dbReference>
<dbReference type="PANTHER" id="PTHR11731:SF200">
    <property type="entry name" value="DIPEPTIDYL PEPTIDASE 10, ISOFORM B"/>
    <property type="match status" value="1"/>
</dbReference>
<dbReference type="Proteomes" id="UP000270296">
    <property type="component" value="Unassembled WGS sequence"/>
</dbReference>
<dbReference type="OrthoDB" id="16520at2759"/>
<keyword evidence="1" id="KW-0645">Protease</keyword>
<protein>
    <submittedName>
        <fullName evidence="7">Peptidase_S9 domain-containing protein</fullName>
    </submittedName>
</protein>
<dbReference type="EMBL" id="UZAM01011151">
    <property type="protein sequence ID" value="VDP15015.1"/>
    <property type="molecule type" value="Genomic_DNA"/>
</dbReference>
<organism evidence="7">
    <name type="scientific">Soboliphyme baturini</name>
    <dbReference type="NCBI Taxonomy" id="241478"/>
    <lineage>
        <taxon>Eukaryota</taxon>
        <taxon>Metazoa</taxon>
        <taxon>Ecdysozoa</taxon>
        <taxon>Nematoda</taxon>
        <taxon>Enoplea</taxon>
        <taxon>Dorylaimia</taxon>
        <taxon>Dioctophymatida</taxon>
        <taxon>Dioctophymatoidea</taxon>
        <taxon>Soboliphymatidae</taxon>
        <taxon>Soboliphyme</taxon>
    </lineage>
</organism>
<reference evidence="7" key="1">
    <citation type="submission" date="2016-06" db="UniProtKB">
        <authorList>
            <consortium name="WormBaseParasite"/>
        </authorList>
    </citation>
    <scope>IDENTIFICATION</scope>
</reference>
<evidence type="ECO:0000256" key="3">
    <source>
        <dbReference type="ARBA" id="ARBA00023180"/>
    </source>
</evidence>
<dbReference type="InterPro" id="IPR001375">
    <property type="entry name" value="Peptidase_S9_cat"/>
</dbReference>
<evidence type="ECO:0000313" key="5">
    <source>
        <dbReference type="EMBL" id="VDP15015.1"/>
    </source>
</evidence>
<evidence type="ECO:0000313" key="6">
    <source>
        <dbReference type="Proteomes" id="UP000270296"/>
    </source>
</evidence>
<evidence type="ECO:0000256" key="2">
    <source>
        <dbReference type="ARBA" id="ARBA00022825"/>
    </source>
</evidence>
<dbReference type="GO" id="GO:0006508">
    <property type="term" value="P:proteolysis"/>
    <property type="evidence" value="ECO:0007669"/>
    <property type="project" value="InterPro"/>
</dbReference>
<keyword evidence="1" id="KW-0031">Aminopeptidase</keyword>
<name>A0A183IWK5_9BILA</name>
<gene>
    <name evidence="5" type="ORF">SBAD_LOCUS8001</name>
</gene>
<evidence type="ECO:0000256" key="1">
    <source>
        <dbReference type="ARBA" id="ARBA00022438"/>
    </source>
</evidence>